<feature type="domain" description="YscD-like Bon-like" evidence="2">
    <location>
        <begin position="174"/>
        <end position="231"/>
    </location>
</feature>
<dbReference type="Pfam" id="PF23893">
    <property type="entry name" value="Y4YQ_C"/>
    <property type="match status" value="1"/>
</dbReference>
<dbReference type="RefSeq" id="WP_177048596.1">
    <property type="nucleotide sequence ID" value="NZ_JACARE010000059.1"/>
</dbReference>
<evidence type="ECO:0000259" key="3">
    <source>
        <dbReference type="Pfam" id="PF23893"/>
    </source>
</evidence>
<dbReference type="EMBL" id="JACARG010000093">
    <property type="protein sequence ID" value="NWE17552.1"/>
    <property type="molecule type" value="Genomic_DNA"/>
</dbReference>
<proteinExistence type="predicted"/>
<dbReference type="Pfam" id="PF21934">
    <property type="entry name" value="Yop-YscD_ppl_3rd"/>
    <property type="match status" value="1"/>
</dbReference>
<dbReference type="InterPro" id="IPR032030">
    <property type="entry name" value="YscD_cytoplasmic_dom"/>
</dbReference>
<organism evidence="4 5">
    <name type="scientific">Pseudomonas yamanorum</name>
    <dbReference type="NCBI Taxonomy" id="515393"/>
    <lineage>
        <taxon>Bacteria</taxon>
        <taxon>Pseudomonadati</taxon>
        <taxon>Pseudomonadota</taxon>
        <taxon>Gammaproteobacteria</taxon>
        <taxon>Pseudomonadales</taxon>
        <taxon>Pseudomonadaceae</taxon>
        <taxon>Pseudomonas</taxon>
    </lineage>
</organism>
<gene>
    <name evidence="4" type="ORF">HX822_31855</name>
</gene>
<dbReference type="InterPro" id="IPR053946">
    <property type="entry name" value="YscD_ppl_3rd"/>
</dbReference>
<dbReference type="Gene3D" id="2.60.200.20">
    <property type="match status" value="1"/>
</dbReference>
<evidence type="ECO:0000259" key="1">
    <source>
        <dbReference type="Pfam" id="PF16697"/>
    </source>
</evidence>
<dbReference type="InterPro" id="IPR057770">
    <property type="entry name" value="YscD/Y4YQ_C"/>
</dbReference>
<evidence type="ECO:0000313" key="4">
    <source>
        <dbReference type="EMBL" id="NWE17552.1"/>
    </source>
</evidence>
<dbReference type="Proteomes" id="UP000531950">
    <property type="component" value="Unassembled WGS sequence"/>
</dbReference>
<reference evidence="4 5" key="1">
    <citation type="submission" date="2020-04" db="EMBL/GenBank/DDBJ databases">
        <title>Molecular characterization of pseudomonads from Agaricus bisporus reveal novel blotch 2 pathogens in Western Europe.</title>
        <authorList>
            <person name="Taparia T."/>
            <person name="Krijger M."/>
            <person name="Haynes E."/>
            <person name="Elpinstone J.G."/>
            <person name="Noble R."/>
            <person name="Van Der Wolf J."/>
        </authorList>
    </citation>
    <scope>NUCLEOTIDE SEQUENCE [LARGE SCALE GENOMIC DNA]</scope>
    <source>
        <strain evidence="4 5">IPO3782</strain>
    </source>
</reference>
<accession>A0A7Y8JTI4</accession>
<dbReference type="InterPro" id="IPR008984">
    <property type="entry name" value="SMAD_FHA_dom_sf"/>
</dbReference>
<dbReference type="AlphaFoldDB" id="A0A7Y8JTI4"/>
<comment type="caution">
    <text evidence="4">The sequence shown here is derived from an EMBL/GenBank/DDBJ whole genome shotgun (WGS) entry which is preliminary data.</text>
</comment>
<name>A0A7Y8JTI4_9PSED</name>
<dbReference type="SUPFAM" id="SSF49879">
    <property type="entry name" value="SMAD/FHA domain"/>
    <property type="match status" value="1"/>
</dbReference>
<dbReference type="Pfam" id="PF16697">
    <property type="entry name" value="Yop-YscD_cpl"/>
    <property type="match status" value="1"/>
</dbReference>
<evidence type="ECO:0000313" key="5">
    <source>
        <dbReference type="Proteomes" id="UP000531950"/>
    </source>
</evidence>
<feature type="domain" description="YscD/Y4YQ C-terminal" evidence="3">
    <location>
        <begin position="246"/>
        <end position="293"/>
    </location>
</feature>
<feature type="domain" description="YscD cytoplasmic" evidence="1">
    <location>
        <begin position="20"/>
        <end position="75"/>
    </location>
</feature>
<evidence type="ECO:0000259" key="2">
    <source>
        <dbReference type="Pfam" id="PF21934"/>
    </source>
</evidence>
<dbReference type="CDD" id="cd00060">
    <property type="entry name" value="FHA"/>
    <property type="match status" value="1"/>
</dbReference>
<sequence>MTALISLGLPAVNGAPTLLVTHGLHQGSSLMLDQPVYTLGAALAADLQLSDPGIAELHLRLRFEGAHVAVEALGGEVLITGTAGDIRIPQGSGHRARLPLQLRIGTAGVSLALPGSPEKPPAATRTFTPWIIATALLFVCAGALAFRNDPPQAQAAMPVAEKTVAKPSRAEAKAWFEGQLQAAHLDAVKVSDTDGQLNASGSFERAQKPQWVALQQAFDQRYGQQIVLNPRVAVRADAARPRVRFQAVWFGANPYVINDSGKRLYPGAALADNWVLDRIENNQVILARGEERFTFTL</sequence>
<protein>
    <submittedName>
        <fullName evidence="4">Uncharacterized protein</fullName>
    </submittedName>
</protein>